<evidence type="ECO:0000313" key="3">
    <source>
        <dbReference type="Proteomes" id="UP000053237"/>
    </source>
</evidence>
<feature type="region of interest" description="Disordered" evidence="1">
    <location>
        <begin position="47"/>
        <end position="74"/>
    </location>
</feature>
<accession>A0A024G9W4</accession>
<sequence length="226" mass="26378">MVIKEVKLHVLSIKKLLPHVKTIFVIKVAGERTIPADITAFTNTDFRYRDDGSGEDEEKDKGDDDDDGPGIQPLRERNDAVHTWYNTEMAHDIQEYILNATFVQLKSERMHKARLDSFKSSYCGEASQDSDQVEHFEANRISKHNTVVSKTKSVQRCALEAGDIMVKLWVEEVQVQEKKAYIYCYMESVKSKNKAKRNYVEYEYYEVIRLQIRMNWNKENAFIAIR</sequence>
<comment type="caution">
    <text evidence="2">The sequence shown here is derived from an EMBL/GenBank/DDBJ whole genome shotgun (WGS) entry which is preliminary data.</text>
</comment>
<dbReference type="EMBL" id="CAIX01000053">
    <property type="protein sequence ID" value="CCI43671.1"/>
    <property type="molecule type" value="Genomic_DNA"/>
</dbReference>
<name>A0A024G9W4_9STRA</name>
<protein>
    <submittedName>
        <fullName evidence="2">Uncharacterized protein</fullName>
    </submittedName>
</protein>
<feature type="compositionally biased region" description="Acidic residues" evidence="1">
    <location>
        <begin position="53"/>
        <end position="68"/>
    </location>
</feature>
<reference evidence="2 3" key="1">
    <citation type="submission" date="2012-05" db="EMBL/GenBank/DDBJ databases">
        <title>Recombination and specialization in a pathogen metapopulation.</title>
        <authorList>
            <person name="Gardiner A."/>
            <person name="Kemen E."/>
            <person name="Schultz-Larsen T."/>
            <person name="MacLean D."/>
            <person name="Van Oosterhout C."/>
            <person name="Jones J.D.G."/>
        </authorList>
    </citation>
    <scope>NUCLEOTIDE SEQUENCE [LARGE SCALE GENOMIC DNA]</scope>
    <source>
        <strain evidence="2 3">Ac Nc2</strain>
    </source>
</reference>
<keyword evidence="3" id="KW-1185">Reference proteome</keyword>
<dbReference type="AlphaFoldDB" id="A0A024G9W4"/>
<evidence type="ECO:0000313" key="2">
    <source>
        <dbReference type="EMBL" id="CCI43671.1"/>
    </source>
</evidence>
<gene>
    <name evidence="2" type="ORF">BN9_044550</name>
</gene>
<organism evidence="2 3">
    <name type="scientific">Albugo candida</name>
    <dbReference type="NCBI Taxonomy" id="65357"/>
    <lineage>
        <taxon>Eukaryota</taxon>
        <taxon>Sar</taxon>
        <taxon>Stramenopiles</taxon>
        <taxon>Oomycota</taxon>
        <taxon>Peronosporomycetes</taxon>
        <taxon>Albuginales</taxon>
        <taxon>Albuginaceae</taxon>
        <taxon>Albugo</taxon>
    </lineage>
</organism>
<proteinExistence type="predicted"/>
<dbReference type="InParanoid" id="A0A024G9W4"/>
<evidence type="ECO:0000256" key="1">
    <source>
        <dbReference type="SAM" id="MobiDB-lite"/>
    </source>
</evidence>
<dbReference type="Proteomes" id="UP000053237">
    <property type="component" value="Unassembled WGS sequence"/>
</dbReference>